<keyword evidence="2" id="KW-1185">Reference proteome</keyword>
<name>A0ACD1E219_9MICO</name>
<evidence type="ECO:0000313" key="2">
    <source>
        <dbReference type="Proteomes" id="UP000681794"/>
    </source>
</evidence>
<dbReference type="EMBL" id="CP076544">
    <property type="protein sequence ID" value="QWS32813.1"/>
    <property type="molecule type" value="Genomic_DNA"/>
</dbReference>
<dbReference type="Proteomes" id="UP000681794">
    <property type="component" value="Chromosome"/>
</dbReference>
<sequence length="397" mass="39508">MARVAGSRGTTALVVGLGSSASGMLVAVAIARSSTVDETGRYGVAVAAMLLVTALARSAVADPLVAAPPATDVLRHTGRASVIGLGGMAALAVAAVALRSEYLVTGALTVHGLAMRDTVRAVLLARGRSSVAVVAELVGLGGTTIACTGTQLGLWDASAAFAVWAGVGALLGYGMSLVTRSTLRPGWNETPVPTTRSLAFGGDTMIGSGVVQVVTWIATWIGGLSVAAALRGAGTLAGPVTVGLTAARAVLIPHAVRRLDGGGGVRGLLGDTTKLCTVATPVLVLLAVVPEPLGVALLGATWPLVAPVLVATAIELFAQLVAAVPESAHRAMGAGRRILALRCCTAVVRIPLVLLVAPSGVGAVVIAAAAVTAGSALAWWISLVVLVRQPVPSPFSP</sequence>
<evidence type="ECO:0000313" key="1">
    <source>
        <dbReference type="EMBL" id="QWS32813.1"/>
    </source>
</evidence>
<organism evidence="1 2">
    <name type="scientific">Curtobacterium aetherium</name>
    <dbReference type="NCBI Taxonomy" id="2841594"/>
    <lineage>
        <taxon>Bacteria</taxon>
        <taxon>Bacillati</taxon>
        <taxon>Actinomycetota</taxon>
        <taxon>Actinomycetes</taxon>
        <taxon>Micrococcales</taxon>
        <taxon>Microbacteriaceae</taxon>
        <taxon>Curtobacterium</taxon>
    </lineage>
</organism>
<gene>
    <name evidence="1" type="ORF">KM842_11090</name>
</gene>
<protein>
    <submittedName>
        <fullName evidence="1">Uncharacterized protein</fullName>
    </submittedName>
</protein>
<reference evidence="1" key="1">
    <citation type="submission" date="2021-06" db="EMBL/GenBank/DDBJ databases">
        <authorList>
            <person name="Ellington A.J."/>
            <person name="Bryan N.C."/>
            <person name="Christner B.C."/>
            <person name="Reisch C.R."/>
        </authorList>
    </citation>
    <scope>NUCLEOTIDE SEQUENCE</scope>
    <source>
        <strain evidence="1">L6-1</strain>
    </source>
</reference>
<proteinExistence type="predicted"/>
<accession>A0ACD1E219</accession>